<dbReference type="AlphaFoldDB" id="A0YBQ8"/>
<keyword evidence="3" id="KW-1185">Reference proteome</keyword>
<dbReference type="STRING" id="247633.GP2143_06040"/>
<comment type="similarity">
    <text evidence="1">Belongs to the UPF0231 family.</text>
</comment>
<dbReference type="OrthoDB" id="5739292at2"/>
<dbReference type="EMBL" id="AAVT01000002">
    <property type="protein sequence ID" value="EAW31988.1"/>
    <property type="molecule type" value="Genomic_DNA"/>
</dbReference>
<dbReference type="Pfam" id="PF06062">
    <property type="entry name" value="UPF0231"/>
    <property type="match status" value="1"/>
</dbReference>
<dbReference type="Proteomes" id="UP000004931">
    <property type="component" value="Unassembled WGS sequence"/>
</dbReference>
<gene>
    <name evidence="2" type="ORF">GP2143_06040</name>
</gene>
<name>A0YBQ8_9GAMM</name>
<proteinExistence type="inferred from homology"/>
<evidence type="ECO:0000256" key="1">
    <source>
        <dbReference type="ARBA" id="ARBA00005367"/>
    </source>
</evidence>
<accession>A0YBQ8</accession>
<organism evidence="2 3">
    <name type="scientific">marine gamma proteobacterium HTCC2143</name>
    <dbReference type="NCBI Taxonomy" id="247633"/>
    <lineage>
        <taxon>Bacteria</taxon>
        <taxon>Pseudomonadati</taxon>
        <taxon>Pseudomonadota</taxon>
        <taxon>Gammaproteobacteria</taxon>
        <taxon>Cellvibrionales</taxon>
        <taxon>Spongiibacteraceae</taxon>
        <taxon>BD1-7 clade</taxon>
    </lineage>
</organism>
<protein>
    <submittedName>
        <fullName evidence="2">Uncharacterized protein</fullName>
    </submittedName>
</protein>
<dbReference type="InterPro" id="IPR008249">
    <property type="entry name" value="UPF0231"/>
</dbReference>
<evidence type="ECO:0000313" key="3">
    <source>
        <dbReference type="Proteomes" id="UP000004931"/>
    </source>
</evidence>
<comment type="caution">
    <text evidence="2">The sequence shown here is derived from an EMBL/GenBank/DDBJ whole genome shotgun (WGS) entry which is preliminary data.</text>
</comment>
<dbReference type="eggNOG" id="COG3112">
    <property type="taxonomic scope" value="Bacteria"/>
</dbReference>
<evidence type="ECO:0000313" key="2">
    <source>
        <dbReference type="EMBL" id="EAW31988.1"/>
    </source>
</evidence>
<reference evidence="2 3" key="1">
    <citation type="journal article" date="2010" name="J. Bacteriol.">
        <title>Genome sequence of the oligotrophic marine Gammaproteobacterium HTCC2143, isolated from the Oregon Coast.</title>
        <authorList>
            <person name="Oh H.M."/>
            <person name="Kang I."/>
            <person name="Ferriera S."/>
            <person name="Giovannoni S.J."/>
            <person name="Cho J.C."/>
        </authorList>
    </citation>
    <scope>NUCLEOTIDE SEQUENCE [LARGE SCALE GENOMIC DNA]</scope>
    <source>
        <strain evidence="2 3">HTCC2143</strain>
    </source>
</reference>
<sequence>MDYEFTLDEYDRPVAIFSSGFEALGRWFTEELNNHELIDELLDIIEQLEQNRIERRQLYGNDSQLDIDQDEVVVTASALSSDAPAEIPEGTRLYDDEGQASCGLQDFKYALSSWQNFVV</sequence>